<comment type="similarity">
    <text evidence="1 2">Belongs to the UPF0102 family.</text>
</comment>
<dbReference type="InterPro" id="IPR011335">
    <property type="entry name" value="Restrct_endonuc-II-like"/>
</dbReference>
<dbReference type="Pfam" id="PF02021">
    <property type="entry name" value="UPF0102"/>
    <property type="match status" value="1"/>
</dbReference>
<dbReference type="PANTHER" id="PTHR34039">
    <property type="entry name" value="UPF0102 PROTEIN YRAN"/>
    <property type="match status" value="1"/>
</dbReference>
<dbReference type="RefSeq" id="WP_121940007.1">
    <property type="nucleotide sequence ID" value="NZ_REFR01000015.1"/>
</dbReference>
<keyword evidence="3" id="KW-0540">Nuclease</keyword>
<comment type="caution">
    <text evidence="3">The sequence shown here is derived from an EMBL/GenBank/DDBJ whole genome shotgun (WGS) entry which is preliminary data.</text>
</comment>
<name>A0A3M0BZ38_9PROT</name>
<reference evidence="3 4" key="1">
    <citation type="submission" date="2018-10" db="EMBL/GenBank/DDBJ databases">
        <title>Genomic Encyclopedia of Archaeal and Bacterial Type Strains, Phase II (KMG-II): from individual species to whole genera.</title>
        <authorList>
            <person name="Goeker M."/>
        </authorList>
    </citation>
    <scope>NUCLEOTIDE SEQUENCE [LARGE SCALE GENOMIC DNA]</scope>
    <source>
        <strain evidence="3 4">DSM 25217</strain>
    </source>
</reference>
<gene>
    <name evidence="3" type="ORF">BXY39_3362</name>
</gene>
<sequence length="137" mass="16101">MTGTRRFHRQASGRRADHRGRRAELWARVWLVLKGYRILAHRFKSPRGEVDIVAQKRNTIIFAEVKARGSLQDAKEALRFRQRVRIEGAADHFMKTLRQRPGREKSGDYTVRFDLIAIVPRRLPRHMKGVWRTGPYA</sequence>
<proteinExistence type="inferred from homology"/>
<dbReference type="Gene3D" id="3.40.1350.10">
    <property type="match status" value="1"/>
</dbReference>
<keyword evidence="4" id="KW-1185">Reference proteome</keyword>
<dbReference type="AlphaFoldDB" id="A0A3M0BZ38"/>
<keyword evidence="3" id="KW-0378">Hydrolase</keyword>
<dbReference type="GO" id="GO:0004519">
    <property type="term" value="F:endonuclease activity"/>
    <property type="evidence" value="ECO:0007669"/>
    <property type="project" value="UniProtKB-KW"/>
</dbReference>
<evidence type="ECO:0000256" key="1">
    <source>
        <dbReference type="ARBA" id="ARBA00006738"/>
    </source>
</evidence>
<evidence type="ECO:0000313" key="4">
    <source>
        <dbReference type="Proteomes" id="UP000271227"/>
    </source>
</evidence>
<dbReference type="NCBIfam" id="NF009151">
    <property type="entry name" value="PRK12497.1-5"/>
    <property type="match status" value="1"/>
</dbReference>
<dbReference type="PANTHER" id="PTHR34039:SF1">
    <property type="entry name" value="UPF0102 PROTEIN YRAN"/>
    <property type="match status" value="1"/>
</dbReference>
<keyword evidence="3" id="KW-0255">Endonuclease</keyword>
<dbReference type="OrthoDB" id="9812968at2"/>
<evidence type="ECO:0000256" key="2">
    <source>
        <dbReference type="HAMAP-Rule" id="MF_00048"/>
    </source>
</evidence>
<dbReference type="GO" id="GO:0003676">
    <property type="term" value="F:nucleic acid binding"/>
    <property type="evidence" value="ECO:0007669"/>
    <property type="project" value="InterPro"/>
</dbReference>
<dbReference type="HAMAP" id="MF_00048">
    <property type="entry name" value="UPF0102"/>
    <property type="match status" value="1"/>
</dbReference>
<evidence type="ECO:0000313" key="3">
    <source>
        <dbReference type="EMBL" id="RMB01855.1"/>
    </source>
</evidence>
<dbReference type="EMBL" id="REFR01000015">
    <property type="protein sequence ID" value="RMB01855.1"/>
    <property type="molecule type" value="Genomic_DNA"/>
</dbReference>
<dbReference type="InterPro" id="IPR011856">
    <property type="entry name" value="tRNA_endonuc-like_dom_sf"/>
</dbReference>
<dbReference type="InParanoid" id="A0A3M0BZ38"/>
<protein>
    <recommendedName>
        <fullName evidence="2">UPF0102 protein BXY39_3362</fullName>
    </recommendedName>
</protein>
<dbReference type="SUPFAM" id="SSF52980">
    <property type="entry name" value="Restriction endonuclease-like"/>
    <property type="match status" value="1"/>
</dbReference>
<organism evidence="3 4">
    <name type="scientific">Eilatimonas milleporae</name>
    <dbReference type="NCBI Taxonomy" id="911205"/>
    <lineage>
        <taxon>Bacteria</taxon>
        <taxon>Pseudomonadati</taxon>
        <taxon>Pseudomonadota</taxon>
        <taxon>Alphaproteobacteria</taxon>
        <taxon>Kordiimonadales</taxon>
        <taxon>Kordiimonadaceae</taxon>
        <taxon>Eilatimonas</taxon>
    </lineage>
</organism>
<accession>A0A3M0BZ38</accession>
<dbReference type="InterPro" id="IPR003509">
    <property type="entry name" value="UPF0102_YraN-like"/>
</dbReference>
<dbReference type="Proteomes" id="UP000271227">
    <property type="component" value="Unassembled WGS sequence"/>
</dbReference>